<dbReference type="SUPFAM" id="SSF48179">
    <property type="entry name" value="6-phosphogluconate dehydrogenase C-terminal domain-like"/>
    <property type="match status" value="1"/>
</dbReference>
<dbReference type="Pfam" id="PF14833">
    <property type="entry name" value="NAD_binding_11"/>
    <property type="match status" value="1"/>
</dbReference>
<dbReference type="InterPro" id="IPR006115">
    <property type="entry name" value="6PGDH_NADP-bd"/>
</dbReference>
<evidence type="ECO:0000259" key="7">
    <source>
        <dbReference type="Pfam" id="PF14833"/>
    </source>
</evidence>
<dbReference type="InterPro" id="IPR029154">
    <property type="entry name" value="HIBADH-like_NADP-bd"/>
</dbReference>
<feature type="domain" description="3-hydroxyisobutyrate dehydrogenase-like NAD-binding" evidence="7">
    <location>
        <begin position="166"/>
        <end position="286"/>
    </location>
</feature>
<evidence type="ECO:0000256" key="1">
    <source>
        <dbReference type="ARBA" id="ARBA00009080"/>
    </source>
</evidence>
<dbReference type="InterPro" id="IPR008927">
    <property type="entry name" value="6-PGluconate_DH-like_C_sf"/>
</dbReference>
<dbReference type="PANTHER" id="PTHR43060">
    <property type="entry name" value="3-HYDROXYISOBUTYRATE DEHYDROGENASE-LIKE 1, MITOCHONDRIAL-RELATED"/>
    <property type="match status" value="1"/>
</dbReference>
<feature type="signal peptide" evidence="5">
    <location>
        <begin position="1"/>
        <end position="22"/>
    </location>
</feature>
<dbReference type="EC" id="1.1.-.-" evidence="8"/>
<dbReference type="AlphaFoldDB" id="A0AAU8EXN2"/>
<dbReference type="Pfam" id="PF03446">
    <property type="entry name" value="NAD_binding_2"/>
    <property type="match status" value="1"/>
</dbReference>
<dbReference type="Gene3D" id="1.10.1040.10">
    <property type="entry name" value="N-(1-d-carboxylethyl)-l-norvaline Dehydrogenase, domain 2"/>
    <property type="match status" value="1"/>
</dbReference>
<dbReference type="GO" id="GO:0050661">
    <property type="term" value="F:NADP binding"/>
    <property type="evidence" value="ECO:0007669"/>
    <property type="project" value="InterPro"/>
</dbReference>
<dbReference type="InterPro" id="IPR013328">
    <property type="entry name" value="6PGD_dom2"/>
</dbReference>
<dbReference type="Gene3D" id="3.40.50.720">
    <property type="entry name" value="NAD(P)-binding Rossmann-like Domain"/>
    <property type="match status" value="1"/>
</dbReference>
<evidence type="ECO:0000256" key="2">
    <source>
        <dbReference type="ARBA" id="ARBA00023002"/>
    </source>
</evidence>
<feature type="active site" evidence="4">
    <location>
        <position position="172"/>
    </location>
</feature>
<sequence length="311" mass="30309">MNTSTERRIAVIGLGSMGGAMAATLHNTGWDVTGFDPSEAARTAASGAGIAITASVEDLAGTPYAVLSLPAASVVESTVPQLLASPGTVAIIDTTTSEPATSKQMAELAEAQGAAFVDAPVSGGRDGAATGTLSAFVGATDAALAAAEPVLLALTGGRYNHIGGPGSGNVVKLLNNVLAAANLVSVGEALGVAKAYGIDPATAAASISGASGGSKVSAAMYPNWVLSGTHDSGFSLGLMARDAALAVDVAARIGEHPALLAAVAGRWQEALAVLGPRADFTEIARTVAPAVTPAGAPAGAPESTNDTTAVV</sequence>
<comment type="similarity">
    <text evidence="1">Belongs to the HIBADH-related family.</text>
</comment>
<gene>
    <name evidence="8" type="ORF">ABRP34_10695</name>
</gene>
<dbReference type="PIRSF" id="PIRSF000103">
    <property type="entry name" value="HIBADH"/>
    <property type="match status" value="1"/>
</dbReference>
<keyword evidence="3" id="KW-0520">NAD</keyword>
<proteinExistence type="inferred from homology"/>
<evidence type="ECO:0000256" key="3">
    <source>
        <dbReference type="ARBA" id="ARBA00023027"/>
    </source>
</evidence>
<dbReference type="RefSeq" id="WP_353713205.1">
    <property type="nucleotide sequence ID" value="NZ_CP159279.1"/>
</dbReference>
<evidence type="ECO:0000259" key="6">
    <source>
        <dbReference type="Pfam" id="PF03446"/>
    </source>
</evidence>
<reference evidence="8" key="1">
    <citation type="submission" date="2024-06" db="EMBL/GenBank/DDBJ databases">
        <title>Biodegradation of dimethachlon by Arthrobacter sp. K5: mechanistic insights and ecological implications.</title>
        <authorList>
            <person name="Hu S."/>
            <person name="Lu P."/>
        </authorList>
    </citation>
    <scope>NUCLEOTIDE SEQUENCE</scope>
    <source>
        <strain evidence="8">K5</strain>
    </source>
</reference>
<dbReference type="InterPro" id="IPR036291">
    <property type="entry name" value="NAD(P)-bd_dom_sf"/>
</dbReference>
<evidence type="ECO:0000256" key="4">
    <source>
        <dbReference type="PIRSR" id="PIRSR000103-1"/>
    </source>
</evidence>
<keyword evidence="2 8" id="KW-0560">Oxidoreductase</keyword>
<organism evidence="8">
    <name type="scientific">Arthrobacter sp. K5</name>
    <dbReference type="NCBI Taxonomy" id="2839623"/>
    <lineage>
        <taxon>Bacteria</taxon>
        <taxon>Bacillati</taxon>
        <taxon>Actinomycetota</taxon>
        <taxon>Actinomycetes</taxon>
        <taxon>Micrococcales</taxon>
        <taxon>Micrococcaceae</taxon>
        <taxon>Arthrobacter</taxon>
    </lineage>
</organism>
<keyword evidence="5" id="KW-0732">Signal</keyword>
<name>A0AAU8EXN2_9MICC</name>
<dbReference type="GO" id="GO:0051287">
    <property type="term" value="F:NAD binding"/>
    <property type="evidence" value="ECO:0007669"/>
    <property type="project" value="InterPro"/>
</dbReference>
<dbReference type="EMBL" id="CP159279">
    <property type="protein sequence ID" value="XCH13413.1"/>
    <property type="molecule type" value="Genomic_DNA"/>
</dbReference>
<dbReference type="SUPFAM" id="SSF51735">
    <property type="entry name" value="NAD(P)-binding Rossmann-fold domains"/>
    <property type="match status" value="1"/>
</dbReference>
<accession>A0AAU8EXN2</accession>
<protein>
    <submittedName>
        <fullName evidence="8">NAD(P)-dependent oxidoreductase</fullName>
        <ecNumber evidence="8">1.1.-.-</ecNumber>
    </submittedName>
</protein>
<evidence type="ECO:0000256" key="5">
    <source>
        <dbReference type="SAM" id="SignalP"/>
    </source>
</evidence>
<evidence type="ECO:0000313" key="8">
    <source>
        <dbReference type="EMBL" id="XCH13413.1"/>
    </source>
</evidence>
<feature type="chain" id="PRO_5043571710" evidence="5">
    <location>
        <begin position="23"/>
        <end position="311"/>
    </location>
</feature>
<dbReference type="GO" id="GO:0016491">
    <property type="term" value="F:oxidoreductase activity"/>
    <property type="evidence" value="ECO:0007669"/>
    <property type="project" value="UniProtKB-KW"/>
</dbReference>
<feature type="domain" description="6-phosphogluconate dehydrogenase NADP-binding" evidence="6">
    <location>
        <begin position="8"/>
        <end position="156"/>
    </location>
</feature>
<dbReference type="PANTHER" id="PTHR43060:SF15">
    <property type="entry name" value="3-HYDROXYISOBUTYRATE DEHYDROGENASE-LIKE 1, MITOCHONDRIAL-RELATED"/>
    <property type="match status" value="1"/>
</dbReference>
<dbReference type="InterPro" id="IPR015815">
    <property type="entry name" value="HIBADH-related"/>
</dbReference>